<dbReference type="InterPro" id="IPR000549">
    <property type="entry name" value="PSI_PsaG/PsaK"/>
</dbReference>
<keyword evidence="7 9" id="KW-0793">Thylakoid</keyword>
<feature type="transmembrane region" description="Helical" evidence="9">
    <location>
        <begin position="51"/>
        <end position="80"/>
    </location>
</feature>
<reference evidence="10" key="1">
    <citation type="submission" date="2022-06" db="EMBL/GenBank/DDBJ databases">
        <title>Genome sequence of Phormidium yuhuli AB48 isolated from an industrial photobioreactor environment.</title>
        <authorList>
            <person name="Qiu Y."/>
            <person name="Noonan A.J.C."/>
            <person name="Dofher K."/>
            <person name="Koch M."/>
            <person name="Kieft B."/>
            <person name="Lin X."/>
            <person name="Ziels R.M."/>
            <person name="Hallam S.J."/>
        </authorList>
    </citation>
    <scope>NUCLEOTIDE SEQUENCE</scope>
    <source>
        <strain evidence="10">AB48</strain>
    </source>
</reference>
<evidence type="ECO:0000313" key="10">
    <source>
        <dbReference type="EMBL" id="USR92010.1"/>
    </source>
</evidence>
<evidence type="ECO:0000256" key="8">
    <source>
        <dbReference type="ARBA" id="ARBA00023136"/>
    </source>
</evidence>
<dbReference type="InterPro" id="IPR017492">
    <property type="entry name" value="PSI_PsaK"/>
</dbReference>
<accession>A0ABY5AS19</accession>
<dbReference type="Pfam" id="PF01241">
    <property type="entry name" value="PSI_PSAK"/>
    <property type="match status" value="1"/>
</dbReference>
<evidence type="ECO:0000256" key="3">
    <source>
        <dbReference type="ARBA" id="ARBA00022531"/>
    </source>
</evidence>
<evidence type="ECO:0000256" key="2">
    <source>
        <dbReference type="ARBA" id="ARBA00006458"/>
    </source>
</evidence>
<organism evidence="10 11">
    <name type="scientific">Phormidium yuhuli AB48</name>
    <dbReference type="NCBI Taxonomy" id="2940671"/>
    <lineage>
        <taxon>Bacteria</taxon>
        <taxon>Bacillati</taxon>
        <taxon>Cyanobacteriota</taxon>
        <taxon>Cyanophyceae</taxon>
        <taxon>Oscillatoriophycideae</taxon>
        <taxon>Oscillatoriales</taxon>
        <taxon>Oscillatoriaceae</taxon>
        <taxon>Phormidium</taxon>
        <taxon>Phormidium yuhuli</taxon>
    </lineage>
</organism>
<name>A0ABY5AS19_9CYAN</name>
<keyword evidence="11" id="KW-1185">Reference proteome</keyword>
<keyword evidence="4 9" id="KW-0812">Transmembrane</keyword>
<evidence type="ECO:0000256" key="9">
    <source>
        <dbReference type="HAMAP-Rule" id="MF_00474"/>
    </source>
</evidence>
<evidence type="ECO:0000256" key="5">
    <source>
        <dbReference type="ARBA" id="ARBA00022836"/>
    </source>
</evidence>
<dbReference type="Proteomes" id="UP001056708">
    <property type="component" value="Chromosome"/>
</dbReference>
<keyword evidence="6 9" id="KW-1133">Transmembrane helix</keyword>
<dbReference type="InterPro" id="IPR037101">
    <property type="entry name" value="PSI_PsaK_bact"/>
</dbReference>
<dbReference type="HAMAP" id="MF_00474">
    <property type="entry name" value="PSI_PsaK"/>
    <property type="match status" value="1"/>
</dbReference>
<dbReference type="EMBL" id="CP098611">
    <property type="protein sequence ID" value="USR92010.1"/>
    <property type="molecule type" value="Genomic_DNA"/>
</dbReference>
<dbReference type="InterPro" id="IPR035982">
    <property type="entry name" value="PSI_centre_PsaK_sf"/>
</dbReference>
<keyword evidence="5 9" id="KW-0603">Photosystem I</keyword>
<dbReference type="PROSITE" id="PS01026">
    <property type="entry name" value="PHOTOSYSTEM_I_PSAGK"/>
    <property type="match status" value="1"/>
</dbReference>
<evidence type="ECO:0000256" key="4">
    <source>
        <dbReference type="ARBA" id="ARBA00022692"/>
    </source>
</evidence>
<evidence type="ECO:0000256" key="1">
    <source>
        <dbReference type="ARBA" id="ARBA00004141"/>
    </source>
</evidence>
<protein>
    <recommendedName>
        <fullName evidence="9">Photosystem I reaction center subunit PsaK</fullName>
    </recommendedName>
    <alternativeName>
        <fullName evidence="9">Photosystem I subunit X</fullName>
    </alternativeName>
</protein>
<gene>
    <name evidence="9 10" type="primary">psaK</name>
    <name evidence="10" type="ORF">NEA10_04600</name>
</gene>
<keyword evidence="3 9" id="KW-0602">Photosynthesis</keyword>
<comment type="subcellular location">
    <subcellularLocation>
        <location evidence="9">Cellular thylakoid membrane</location>
        <topology evidence="9">Multi-pass membrane protein</topology>
    </subcellularLocation>
    <subcellularLocation>
        <location evidence="1">Membrane</location>
        <topology evidence="1">Multi-pass membrane protein</topology>
    </subcellularLocation>
</comment>
<feature type="transmembrane region" description="Helical" evidence="9">
    <location>
        <begin position="20"/>
        <end position="39"/>
    </location>
</feature>
<evidence type="ECO:0000256" key="6">
    <source>
        <dbReference type="ARBA" id="ARBA00022989"/>
    </source>
</evidence>
<dbReference type="Gene3D" id="1.20.860.20">
    <property type="entry name" value="Photosystem I PsaK, reaction centre"/>
    <property type="match status" value="1"/>
</dbReference>
<proteinExistence type="inferred from homology"/>
<keyword evidence="8 9" id="KW-0472">Membrane</keyword>
<evidence type="ECO:0000313" key="11">
    <source>
        <dbReference type="Proteomes" id="UP001056708"/>
    </source>
</evidence>
<dbReference type="RefSeq" id="WP_252664089.1">
    <property type="nucleotide sequence ID" value="NZ_CP098611.1"/>
</dbReference>
<dbReference type="SUPFAM" id="SSF81563">
    <property type="entry name" value="Photosystem I reaction center subunit X, PsaK"/>
    <property type="match status" value="1"/>
</dbReference>
<evidence type="ECO:0000256" key="7">
    <source>
        <dbReference type="ARBA" id="ARBA00023078"/>
    </source>
</evidence>
<dbReference type="NCBIfam" id="TIGR03049">
    <property type="entry name" value="PS_I_psaK"/>
    <property type="match status" value="1"/>
</dbReference>
<sequence>MLHNLVFALTPTTSAWSPSIAIVMVVCNILAIAIGKYSIKYPSVGPQAPSPNLFGGFGIPAILATTSFGHILGVGAILGLQSAGVL</sequence>
<comment type="similarity">
    <text evidence="2 9">Belongs to the PsaG/PsaK family.</text>
</comment>